<name>A0A3S4IY61_KLEPN</name>
<dbReference type="EMBL" id="LR134162">
    <property type="protein sequence ID" value="VEB07563.1"/>
    <property type="molecule type" value="Genomic_DNA"/>
</dbReference>
<evidence type="ECO:0000313" key="3">
    <source>
        <dbReference type="Proteomes" id="UP000282433"/>
    </source>
</evidence>
<organism evidence="2 3">
    <name type="scientific">Klebsiella pneumoniae</name>
    <dbReference type="NCBI Taxonomy" id="573"/>
    <lineage>
        <taxon>Bacteria</taxon>
        <taxon>Pseudomonadati</taxon>
        <taxon>Pseudomonadota</taxon>
        <taxon>Gammaproteobacteria</taxon>
        <taxon>Enterobacterales</taxon>
        <taxon>Enterobacteriaceae</taxon>
        <taxon>Klebsiella/Raoultella group</taxon>
        <taxon>Klebsiella</taxon>
        <taxon>Klebsiella pneumoniae complex</taxon>
    </lineage>
</organism>
<dbReference type="Proteomes" id="UP000282433">
    <property type="component" value="Chromosome"/>
</dbReference>
<protein>
    <submittedName>
        <fullName evidence="2">Uncharacterized protein</fullName>
    </submittedName>
</protein>
<accession>A0A3S4IY61</accession>
<sequence>MFASSGEITAPCGVPSSDARHSPSSEVPAVSHFRMSLITLWSPILCSMNLISHSWLTLSKN</sequence>
<feature type="region of interest" description="Disordered" evidence="1">
    <location>
        <begin position="1"/>
        <end position="25"/>
    </location>
</feature>
<evidence type="ECO:0000256" key="1">
    <source>
        <dbReference type="SAM" id="MobiDB-lite"/>
    </source>
</evidence>
<dbReference type="AlphaFoldDB" id="A0A3S4IY61"/>
<proteinExistence type="predicted"/>
<gene>
    <name evidence="2" type="ORF">NCTC13635_06878</name>
</gene>
<reference evidence="2 3" key="1">
    <citation type="submission" date="2018-12" db="EMBL/GenBank/DDBJ databases">
        <authorList>
            <consortium name="Pathogen Informatics"/>
        </authorList>
    </citation>
    <scope>NUCLEOTIDE SEQUENCE [LARGE SCALE GENOMIC DNA]</scope>
    <source>
        <strain evidence="2 3">NCTC13635</strain>
    </source>
</reference>
<evidence type="ECO:0000313" key="2">
    <source>
        <dbReference type="EMBL" id="VEB07563.1"/>
    </source>
</evidence>